<evidence type="ECO:0000256" key="6">
    <source>
        <dbReference type="ARBA" id="ARBA00023136"/>
    </source>
</evidence>
<dbReference type="RefSeq" id="WP_146403409.1">
    <property type="nucleotide sequence ID" value="NZ_SJPQ01000006.1"/>
</dbReference>
<dbReference type="Proteomes" id="UP000315440">
    <property type="component" value="Unassembled WGS sequence"/>
</dbReference>
<keyword evidence="3" id="KW-1003">Cell membrane</keyword>
<dbReference type="InterPro" id="IPR036163">
    <property type="entry name" value="HMA_dom_sf"/>
</dbReference>
<dbReference type="OrthoDB" id="9810876at2"/>
<dbReference type="GO" id="GO:0005886">
    <property type="term" value="C:plasma membrane"/>
    <property type="evidence" value="ECO:0007669"/>
    <property type="project" value="UniProtKB-SubCell"/>
</dbReference>
<feature type="transmembrane region" description="Helical" evidence="7">
    <location>
        <begin position="309"/>
        <end position="327"/>
    </location>
</feature>
<keyword evidence="5 7" id="KW-1133">Transmembrane helix</keyword>
<evidence type="ECO:0000256" key="2">
    <source>
        <dbReference type="ARBA" id="ARBA00006386"/>
    </source>
</evidence>
<evidence type="ECO:0000313" key="10">
    <source>
        <dbReference type="Proteomes" id="UP000315440"/>
    </source>
</evidence>
<comment type="similarity">
    <text evidence="2">Belongs to the UPF0718 family.</text>
</comment>
<feature type="domain" description="HMA" evidence="8">
    <location>
        <begin position="347"/>
        <end position="410"/>
    </location>
</feature>
<keyword evidence="4 7" id="KW-0812">Transmembrane</keyword>
<sequence>MNDFLTSLWTILLELAPWLLLGAAVAGLLHRLLPAGLLGRQLSGRGGVLKAVAFGVPLPLCSCGVIPVGLGLKRQGASDGAAVGFLISTPQTGVDSILVSASMLGWPFALFKVAAAAITGVLGGWIADSAANDPLAPTAEQDDGHSHAQPRTWRGAFDVAVDLVRSIWRWLVIGVLASAAITALLPDGALAGMADFGGPIVGPLAAMAAALVVSLPLYVCATASVPIAAALVAGGLPTGAALVFLMAGPATNVATIGAIYRTLGARSLGVYLTTIVAGSVLAGLGYELLIGPLVSDLAALHTHDHGAPWWAVASSVLLLAMIAWFAIEDLSRLLRSKQAPAASGAAATQTLVVEGMTCQNCVRHAERALSDDPEVGAAHVTLDPPRAVVTGAITAERAGELLAAAGYRATPE</sequence>
<comment type="caution">
    <text evidence="9">The sequence shown here is derived from an EMBL/GenBank/DDBJ whole genome shotgun (WGS) entry which is preliminary data.</text>
</comment>
<feature type="transmembrane region" description="Helical" evidence="7">
    <location>
        <begin position="225"/>
        <end position="247"/>
    </location>
</feature>
<feature type="transmembrane region" description="Helical" evidence="7">
    <location>
        <begin position="197"/>
        <end position="219"/>
    </location>
</feature>
<feature type="transmembrane region" description="Helical" evidence="7">
    <location>
        <begin position="268"/>
        <end position="289"/>
    </location>
</feature>
<keyword evidence="6 7" id="KW-0472">Membrane</keyword>
<dbReference type="EMBL" id="SJPQ01000006">
    <property type="protein sequence ID" value="TWT86144.1"/>
    <property type="molecule type" value="Genomic_DNA"/>
</dbReference>
<gene>
    <name evidence="9" type="ORF">Mal64_38840</name>
</gene>
<evidence type="ECO:0000256" key="1">
    <source>
        <dbReference type="ARBA" id="ARBA00004651"/>
    </source>
</evidence>
<dbReference type="GO" id="GO:0046872">
    <property type="term" value="F:metal ion binding"/>
    <property type="evidence" value="ECO:0007669"/>
    <property type="project" value="InterPro"/>
</dbReference>
<evidence type="ECO:0000259" key="8">
    <source>
        <dbReference type="PROSITE" id="PS50846"/>
    </source>
</evidence>
<keyword evidence="10" id="KW-1185">Reference proteome</keyword>
<dbReference type="SUPFAM" id="SSF55008">
    <property type="entry name" value="HMA, heavy metal-associated domain"/>
    <property type="match status" value="1"/>
</dbReference>
<dbReference type="Pfam" id="PF03773">
    <property type="entry name" value="ArsP_1"/>
    <property type="match status" value="1"/>
</dbReference>
<reference evidence="9 10" key="1">
    <citation type="submission" date="2019-02" db="EMBL/GenBank/DDBJ databases">
        <title>Deep-cultivation of Planctomycetes and their phenomic and genomic characterization uncovers novel biology.</title>
        <authorList>
            <person name="Wiegand S."/>
            <person name="Jogler M."/>
            <person name="Boedeker C."/>
            <person name="Pinto D."/>
            <person name="Vollmers J."/>
            <person name="Rivas-Marin E."/>
            <person name="Kohn T."/>
            <person name="Peeters S.H."/>
            <person name="Heuer A."/>
            <person name="Rast P."/>
            <person name="Oberbeckmann S."/>
            <person name="Bunk B."/>
            <person name="Jeske O."/>
            <person name="Meyerdierks A."/>
            <person name="Storesund J.E."/>
            <person name="Kallscheuer N."/>
            <person name="Luecker S."/>
            <person name="Lage O.M."/>
            <person name="Pohl T."/>
            <person name="Merkel B.J."/>
            <person name="Hornburger P."/>
            <person name="Mueller R.-W."/>
            <person name="Bruemmer F."/>
            <person name="Labrenz M."/>
            <person name="Spormann A.M."/>
            <person name="Op Den Camp H."/>
            <person name="Overmann J."/>
            <person name="Amann R."/>
            <person name="Jetten M.S.M."/>
            <person name="Mascher T."/>
            <person name="Medema M.H."/>
            <person name="Devos D.P."/>
            <person name="Kaster A.-K."/>
            <person name="Ovreas L."/>
            <person name="Rohde M."/>
            <person name="Galperin M.Y."/>
            <person name="Jogler C."/>
        </authorList>
    </citation>
    <scope>NUCLEOTIDE SEQUENCE [LARGE SCALE GENOMIC DNA]</scope>
    <source>
        <strain evidence="9 10">Mal64</strain>
    </source>
</reference>
<dbReference type="Pfam" id="PF00403">
    <property type="entry name" value="HMA"/>
    <property type="match status" value="1"/>
</dbReference>
<dbReference type="PANTHER" id="PTHR34184">
    <property type="entry name" value="UPF0718 PROTEIN YCGR"/>
    <property type="match status" value="1"/>
</dbReference>
<accession>A0A5C5ZFI5</accession>
<feature type="transmembrane region" description="Helical" evidence="7">
    <location>
        <begin position="167"/>
        <end position="185"/>
    </location>
</feature>
<dbReference type="Gene3D" id="3.30.70.100">
    <property type="match status" value="1"/>
</dbReference>
<proteinExistence type="inferred from homology"/>
<name>A0A5C5ZFI5_9BACT</name>
<evidence type="ECO:0000256" key="7">
    <source>
        <dbReference type="SAM" id="Phobius"/>
    </source>
</evidence>
<protein>
    <submittedName>
        <fullName evidence="9">Putative permease</fullName>
    </submittedName>
</protein>
<feature type="transmembrane region" description="Helical" evidence="7">
    <location>
        <begin position="108"/>
        <end position="127"/>
    </location>
</feature>
<dbReference type="CDD" id="cd00371">
    <property type="entry name" value="HMA"/>
    <property type="match status" value="1"/>
</dbReference>
<evidence type="ECO:0000256" key="5">
    <source>
        <dbReference type="ARBA" id="ARBA00022989"/>
    </source>
</evidence>
<evidence type="ECO:0000256" key="4">
    <source>
        <dbReference type="ARBA" id="ARBA00022692"/>
    </source>
</evidence>
<comment type="subcellular location">
    <subcellularLocation>
        <location evidence="1">Cell membrane</location>
        <topology evidence="1">Multi-pass membrane protein</topology>
    </subcellularLocation>
</comment>
<evidence type="ECO:0000313" key="9">
    <source>
        <dbReference type="EMBL" id="TWT86144.1"/>
    </source>
</evidence>
<organism evidence="9 10">
    <name type="scientific">Pseudobythopirellula maris</name>
    <dbReference type="NCBI Taxonomy" id="2527991"/>
    <lineage>
        <taxon>Bacteria</taxon>
        <taxon>Pseudomonadati</taxon>
        <taxon>Planctomycetota</taxon>
        <taxon>Planctomycetia</taxon>
        <taxon>Pirellulales</taxon>
        <taxon>Lacipirellulaceae</taxon>
        <taxon>Pseudobythopirellula</taxon>
    </lineage>
</organism>
<dbReference type="InterPro" id="IPR006121">
    <property type="entry name" value="HMA_dom"/>
</dbReference>
<dbReference type="InterPro" id="IPR005524">
    <property type="entry name" value="DUF318"/>
</dbReference>
<dbReference type="InterPro" id="IPR052923">
    <property type="entry name" value="UPF0718"/>
</dbReference>
<evidence type="ECO:0000256" key="3">
    <source>
        <dbReference type="ARBA" id="ARBA00022475"/>
    </source>
</evidence>
<dbReference type="PANTHER" id="PTHR34184:SF4">
    <property type="entry name" value="UPF0718 PROTEIN YCGR"/>
    <property type="match status" value="1"/>
</dbReference>
<dbReference type="AlphaFoldDB" id="A0A5C5ZFI5"/>
<dbReference type="PROSITE" id="PS50846">
    <property type="entry name" value="HMA_2"/>
    <property type="match status" value="1"/>
</dbReference>
<feature type="transmembrane region" description="Helical" evidence="7">
    <location>
        <begin position="15"/>
        <end position="33"/>
    </location>
</feature>